<dbReference type="GO" id="GO:0043491">
    <property type="term" value="P:phosphatidylinositol 3-kinase/protein kinase B signal transduction"/>
    <property type="evidence" value="ECO:0007669"/>
    <property type="project" value="TreeGrafter"/>
</dbReference>
<dbReference type="SUPFAM" id="SSF56112">
    <property type="entry name" value="Protein kinase-like (PK-like)"/>
    <property type="match status" value="1"/>
</dbReference>
<proteinExistence type="inferred from homology"/>
<dbReference type="PANTHER" id="PTHR10048">
    <property type="entry name" value="PHOSPHATIDYLINOSITOL KINASE"/>
    <property type="match status" value="1"/>
</dbReference>
<evidence type="ECO:0000256" key="5">
    <source>
        <dbReference type="ARBA" id="ARBA00029297"/>
    </source>
</evidence>
<dbReference type="Proteomes" id="UP000472266">
    <property type="component" value="Chromosome 4"/>
</dbReference>
<evidence type="ECO:0000256" key="4">
    <source>
        <dbReference type="ARBA" id="ARBA00023985"/>
    </source>
</evidence>
<dbReference type="GO" id="GO:0016303">
    <property type="term" value="F:1-phosphatidylinositol-3-kinase activity"/>
    <property type="evidence" value="ECO:0007669"/>
    <property type="project" value="UniProtKB-EC"/>
</dbReference>
<dbReference type="AlphaFoldDB" id="A0A672TPH6"/>
<dbReference type="GO" id="GO:0035005">
    <property type="term" value="F:1-phosphatidylinositol-4-phosphate 3-kinase activity"/>
    <property type="evidence" value="ECO:0007669"/>
    <property type="project" value="UniProtKB-EC"/>
</dbReference>
<dbReference type="OMA" id="ASHENTC"/>
<dbReference type="InterPro" id="IPR015433">
    <property type="entry name" value="PI3/4_kinase"/>
</dbReference>
<evidence type="ECO:0000256" key="1">
    <source>
        <dbReference type="ARBA" id="ARBA00006209"/>
    </source>
</evidence>
<dbReference type="GO" id="GO:0016477">
    <property type="term" value="P:cell migration"/>
    <property type="evidence" value="ECO:0007669"/>
    <property type="project" value="TreeGrafter"/>
</dbReference>
<dbReference type="InterPro" id="IPR011009">
    <property type="entry name" value="Kinase-like_dom_sf"/>
</dbReference>
<accession>A0A672TPH6</accession>
<dbReference type="InterPro" id="IPR000403">
    <property type="entry name" value="PI3/4_kinase_cat_dom"/>
</dbReference>
<dbReference type="FunFam" id="3.30.1010.10:FF:000001">
    <property type="entry name" value="Phosphatidylinositol 4-phosphate 3-kinase C2 domain-containing subunit beta"/>
    <property type="match status" value="1"/>
</dbReference>
<evidence type="ECO:0000313" key="7">
    <source>
        <dbReference type="Ensembl" id="ENSSHBP00005003280.1"/>
    </source>
</evidence>
<dbReference type="PANTHER" id="PTHR10048:SF29">
    <property type="entry name" value="PHOSPHATIDYLINOSITOL 3-KINASE C2 DOMAIN-CONTAINING SUBUNIT GAMMA"/>
    <property type="match status" value="1"/>
</dbReference>
<reference evidence="7" key="3">
    <citation type="submission" date="2025-09" db="UniProtKB">
        <authorList>
            <consortium name="Ensembl"/>
        </authorList>
    </citation>
    <scope>IDENTIFICATION</scope>
</reference>
<reference evidence="7 8" key="1">
    <citation type="submission" date="2019-11" db="EMBL/GenBank/DDBJ databases">
        <title>Strigops habroptila (kakapo) genome, bStrHab1, primary haplotype, v2.</title>
        <authorList>
            <person name="Jarvis E.D."/>
            <person name="Howard J."/>
            <person name="Rhie A."/>
            <person name="Phillippy A."/>
            <person name="Korlach J."/>
            <person name="Digby A."/>
            <person name="Iorns D."/>
            <person name="Eason D."/>
            <person name="Robertson B."/>
            <person name="Raemaekers T."/>
            <person name="Howe K."/>
            <person name="Lewin H."/>
            <person name="Damas J."/>
            <person name="Hastie A."/>
            <person name="Tracey A."/>
            <person name="Chow W."/>
            <person name="Fedrigo O."/>
        </authorList>
    </citation>
    <scope>NUCLEOTIDE SEQUENCE [LARGE SCALE GENOMIC DNA]</scope>
</reference>
<dbReference type="GO" id="GO:0005942">
    <property type="term" value="C:phosphatidylinositol 3-kinase complex"/>
    <property type="evidence" value="ECO:0007669"/>
    <property type="project" value="TreeGrafter"/>
</dbReference>
<dbReference type="Gene3D" id="3.30.1010.10">
    <property type="entry name" value="Phosphatidylinositol 3-kinase Catalytic Subunit, Chain A, domain 4"/>
    <property type="match status" value="1"/>
</dbReference>
<sequence>MGFELLKNAQNEVHFKIWYWKLLAALKFCAGKTLNNEFSKEEKLTRILEDIAKKVKAASDAKRKEVLKVELNRLQRFFQEIKVCRLPLNPALVVQGIKRDLLQNECSYFGGGKSPNEIGSYFSLIGDDLRQDMLVLQIIRVMDGIWLQEGLDMQMIIYRCLSTGKGQGLVQMVPDATTLAKIHRESGLIGPLKENTIKKWFRHHHPLESSYQEVTSK</sequence>
<dbReference type="GeneTree" id="ENSGT00940000159982"/>
<feature type="domain" description="PI3K/PI4K catalytic" evidence="6">
    <location>
        <begin position="87"/>
        <end position="217"/>
    </location>
</feature>
<name>A0A672TPH6_STRHB</name>
<organism evidence="7 8">
    <name type="scientific">Strigops habroptila</name>
    <name type="common">Kakapo</name>
    <dbReference type="NCBI Taxonomy" id="2489341"/>
    <lineage>
        <taxon>Eukaryota</taxon>
        <taxon>Metazoa</taxon>
        <taxon>Chordata</taxon>
        <taxon>Craniata</taxon>
        <taxon>Vertebrata</taxon>
        <taxon>Euteleostomi</taxon>
        <taxon>Archelosauria</taxon>
        <taxon>Archosauria</taxon>
        <taxon>Dinosauria</taxon>
        <taxon>Saurischia</taxon>
        <taxon>Theropoda</taxon>
        <taxon>Coelurosauria</taxon>
        <taxon>Aves</taxon>
        <taxon>Neognathae</taxon>
        <taxon>Neoaves</taxon>
        <taxon>Telluraves</taxon>
        <taxon>Australaves</taxon>
        <taxon>Psittaciformes</taxon>
        <taxon>Psittacidae</taxon>
        <taxon>Strigops</taxon>
    </lineage>
</organism>
<keyword evidence="8" id="KW-1185">Reference proteome</keyword>
<comment type="catalytic activity">
    <reaction evidence="5">
        <text>a 1,2-diacyl-sn-glycero-3-phospho-(1D-myo-inositol 4-phosphate) + ATP = a 1,2-diacyl-sn-glycero-3-phospho-(1D-myo-inositol-3,4-bisphosphate) + ADP + H(+)</text>
        <dbReference type="Rhea" id="RHEA:18373"/>
        <dbReference type="ChEBI" id="CHEBI:15378"/>
        <dbReference type="ChEBI" id="CHEBI:30616"/>
        <dbReference type="ChEBI" id="CHEBI:57658"/>
        <dbReference type="ChEBI" id="CHEBI:58178"/>
        <dbReference type="ChEBI" id="CHEBI:456216"/>
        <dbReference type="EC" id="2.7.1.154"/>
    </reaction>
    <physiologicalReaction direction="left-to-right" evidence="5">
        <dbReference type="Rhea" id="RHEA:18374"/>
    </physiologicalReaction>
</comment>
<evidence type="ECO:0000256" key="3">
    <source>
        <dbReference type="ARBA" id="ARBA00022777"/>
    </source>
</evidence>
<evidence type="ECO:0000256" key="2">
    <source>
        <dbReference type="ARBA" id="ARBA00022679"/>
    </source>
</evidence>
<dbReference type="InParanoid" id="A0A672TPH6"/>
<reference evidence="7" key="2">
    <citation type="submission" date="2025-08" db="UniProtKB">
        <authorList>
            <consortium name="Ensembl"/>
        </authorList>
    </citation>
    <scope>IDENTIFICATION</scope>
</reference>
<comment type="catalytic activity">
    <reaction evidence="4">
        <text>a 1,2-diacyl-sn-glycero-3-phospho-(1D-myo-inositol) + ATP = a 1,2-diacyl-sn-glycero-3-phospho-(1D-myo-inositol-3-phosphate) + ADP + H(+)</text>
        <dbReference type="Rhea" id="RHEA:12709"/>
        <dbReference type="ChEBI" id="CHEBI:15378"/>
        <dbReference type="ChEBI" id="CHEBI:30616"/>
        <dbReference type="ChEBI" id="CHEBI:57880"/>
        <dbReference type="ChEBI" id="CHEBI:58088"/>
        <dbReference type="ChEBI" id="CHEBI:456216"/>
        <dbReference type="EC" id="2.7.1.137"/>
    </reaction>
    <physiologicalReaction direction="left-to-right" evidence="4">
        <dbReference type="Rhea" id="RHEA:12710"/>
    </physiologicalReaction>
</comment>
<dbReference type="GO" id="GO:0005886">
    <property type="term" value="C:plasma membrane"/>
    <property type="evidence" value="ECO:0007669"/>
    <property type="project" value="TreeGrafter"/>
</dbReference>
<comment type="similarity">
    <text evidence="1">Belongs to the PI3/PI4-kinase family. Type III PI4K subfamily.</text>
</comment>
<dbReference type="Ensembl" id="ENSSHBT00005004003.1">
    <property type="protein sequence ID" value="ENSSHBP00005003280.1"/>
    <property type="gene ID" value="ENSSHBG00005002960.1"/>
</dbReference>
<protein>
    <recommendedName>
        <fullName evidence="6">PI3K/PI4K catalytic domain-containing protein</fullName>
    </recommendedName>
</protein>
<dbReference type="GO" id="GO:0005737">
    <property type="term" value="C:cytoplasm"/>
    <property type="evidence" value="ECO:0007669"/>
    <property type="project" value="TreeGrafter"/>
</dbReference>
<dbReference type="GO" id="GO:0048015">
    <property type="term" value="P:phosphatidylinositol-mediated signaling"/>
    <property type="evidence" value="ECO:0007669"/>
    <property type="project" value="TreeGrafter"/>
</dbReference>
<keyword evidence="2" id="KW-0808">Transferase</keyword>
<keyword evidence="3" id="KW-0418">Kinase</keyword>
<evidence type="ECO:0000259" key="6">
    <source>
        <dbReference type="PROSITE" id="PS50290"/>
    </source>
</evidence>
<dbReference type="PROSITE" id="PS50290">
    <property type="entry name" value="PI3_4_KINASE_3"/>
    <property type="match status" value="1"/>
</dbReference>
<dbReference type="Pfam" id="PF00454">
    <property type="entry name" value="PI3_PI4_kinase"/>
    <property type="match status" value="1"/>
</dbReference>
<evidence type="ECO:0000313" key="8">
    <source>
        <dbReference type="Proteomes" id="UP000472266"/>
    </source>
</evidence>